<reference evidence="1" key="1">
    <citation type="submission" date="2021-05" db="EMBL/GenBank/DDBJ databases">
        <authorList>
            <person name="Pietrasiak N."/>
            <person name="Ward R."/>
            <person name="Stajich J.E."/>
            <person name="Kurbessoian T."/>
        </authorList>
    </citation>
    <scope>NUCLEOTIDE SEQUENCE</scope>
    <source>
        <strain evidence="1">GSE-NOS-MK-12-04C</strain>
    </source>
</reference>
<reference evidence="1" key="2">
    <citation type="journal article" date="2022" name="Microbiol. Resour. Announc.">
        <title>Metagenome Sequencing to Explore Phylogenomics of Terrestrial Cyanobacteria.</title>
        <authorList>
            <person name="Ward R.D."/>
            <person name="Stajich J.E."/>
            <person name="Johansen J.R."/>
            <person name="Huntemann M."/>
            <person name="Clum A."/>
            <person name="Foster B."/>
            <person name="Foster B."/>
            <person name="Roux S."/>
            <person name="Palaniappan K."/>
            <person name="Varghese N."/>
            <person name="Mukherjee S."/>
            <person name="Reddy T.B.K."/>
            <person name="Daum C."/>
            <person name="Copeland A."/>
            <person name="Chen I.A."/>
            <person name="Ivanova N.N."/>
            <person name="Kyrpides N.C."/>
            <person name="Shapiro N."/>
            <person name="Eloe-Fadrosh E.A."/>
            <person name="Pietrasiak N."/>
        </authorList>
    </citation>
    <scope>NUCLEOTIDE SEQUENCE</scope>
    <source>
        <strain evidence="1">GSE-NOS-MK-12-04C</strain>
    </source>
</reference>
<dbReference type="Proteomes" id="UP000729701">
    <property type="component" value="Unassembled WGS sequence"/>
</dbReference>
<protein>
    <submittedName>
        <fullName evidence="1">DUF2184 domain-containing protein</fullName>
    </submittedName>
</protein>
<dbReference type="InterPro" id="IPR020049">
    <property type="entry name" value="Major_capsid-like"/>
</dbReference>
<accession>A0A951UT04</accession>
<organism evidence="1 2">
    <name type="scientific">Cyanomargarita calcarea GSE-NOS-MK-12-04C</name>
    <dbReference type="NCBI Taxonomy" id="2839659"/>
    <lineage>
        <taxon>Bacteria</taxon>
        <taxon>Bacillati</taxon>
        <taxon>Cyanobacteriota</taxon>
        <taxon>Cyanophyceae</taxon>
        <taxon>Nostocales</taxon>
        <taxon>Cyanomargaritaceae</taxon>
        <taxon>Cyanomargarita</taxon>
    </lineage>
</organism>
<gene>
    <name evidence="1" type="ORF">KME60_13625</name>
</gene>
<name>A0A951UT04_9CYAN</name>
<comment type="caution">
    <text evidence="1">The sequence shown here is derived from an EMBL/GenBank/DDBJ whole genome shotgun (WGS) entry which is preliminary data.</text>
</comment>
<dbReference type="Pfam" id="PF09950">
    <property type="entry name" value="Major_capside"/>
    <property type="match status" value="1"/>
</dbReference>
<evidence type="ECO:0000313" key="2">
    <source>
        <dbReference type="Proteomes" id="UP000729701"/>
    </source>
</evidence>
<dbReference type="AlphaFoldDB" id="A0A951UT04"/>
<proteinExistence type="predicted"/>
<dbReference type="EMBL" id="JAHHGZ010000012">
    <property type="protein sequence ID" value="MBW4668429.1"/>
    <property type="molecule type" value="Genomic_DNA"/>
</dbReference>
<sequence length="313" mass="35111">MATGGLFLYRALEQHLPNILGRRYRELYFENGSVIPTIADLEPGAAEVVRDTVDEVGDADIIGDGAFDIPIVDISASEDRYKTFMIASGFSFTFQQERAYEFANKNTQILDRKMKLARRSIAERHNRIAAYGDARLGVTGFVNNAAVALNNSSFNPNTATEDDLQGFFVDELKAAHRNSNNVEMPMDVLIPSGLYFQLIRKRIPNTSMTVLTYIKEALSQEGVNFNIMKCLECDSANLEARGVQAGGTNKDRIIFYTKDPDVVERHIELPQLMSNDWVTVKDGRRVYPMFSCTTQTIINYPGAFRYSDVTKVA</sequence>
<dbReference type="PIRSF" id="PIRSF029202">
    <property type="entry name" value="UCP029202"/>
    <property type="match status" value="1"/>
</dbReference>
<evidence type="ECO:0000313" key="1">
    <source>
        <dbReference type="EMBL" id="MBW4668429.1"/>
    </source>
</evidence>